<evidence type="ECO:0000256" key="4">
    <source>
        <dbReference type="ARBA" id="ARBA00022989"/>
    </source>
</evidence>
<feature type="domain" description="Zinc knuckle CX2CX4HX4C" evidence="10">
    <location>
        <begin position="720"/>
        <end position="767"/>
    </location>
</feature>
<gene>
    <name evidence="11" type="ORF">SO802_019861</name>
</gene>
<accession>A0AAW2CR10</accession>
<feature type="transmembrane region" description="Helical" evidence="7">
    <location>
        <begin position="525"/>
        <end position="547"/>
    </location>
</feature>
<feature type="transmembrane region" description="Helical" evidence="7">
    <location>
        <begin position="341"/>
        <end position="364"/>
    </location>
</feature>
<dbReference type="InterPro" id="IPR025836">
    <property type="entry name" value="Zn_knuckle_CX2CX4HX4C"/>
</dbReference>
<dbReference type="InterPro" id="IPR002156">
    <property type="entry name" value="RNaseH_domain"/>
</dbReference>
<feature type="domain" description="DUF4283" evidence="9">
    <location>
        <begin position="584"/>
        <end position="658"/>
    </location>
</feature>
<feature type="transmembrane region" description="Helical" evidence="7">
    <location>
        <begin position="316"/>
        <end position="335"/>
    </location>
</feature>
<evidence type="ECO:0000259" key="9">
    <source>
        <dbReference type="Pfam" id="PF14111"/>
    </source>
</evidence>
<feature type="compositionally biased region" description="Polar residues" evidence="6">
    <location>
        <begin position="816"/>
        <end position="832"/>
    </location>
</feature>
<dbReference type="PANTHER" id="PTHR11119">
    <property type="entry name" value="XANTHINE-URACIL / VITAMIN C PERMEASE FAMILY MEMBER"/>
    <property type="match status" value="1"/>
</dbReference>
<keyword evidence="4 7" id="KW-1133">Transmembrane helix</keyword>
<dbReference type="Pfam" id="PF00860">
    <property type="entry name" value="Xan_ur_permease"/>
    <property type="match status" value="1"/>
</dbReference>
<dbReference type="EMBL" id="JAZDWU010000006">
    <property type="protein sequence ID" value="KAL0000259.1"/>
    <property type="molecule type" value="Genomic_DNA"/>
</dbReference>
<feature type="transmembrane region" description="Helical" evidence="7">
    <location>
        <begin position="165"/>
        <end position="185"/>
    </location>
</feature>
<feature type="domain" description="RNase H type-1" evidence="8">
    <location>
        <begin position="1566"/>
        <end position="1637"/>
    </location>
</feature>
<sequence length="1649" mass="183503">MERESLEVSPQALDHTNREPLKEANNWSSELSMSSNVLLFRSLQRHHIKHNGAKFQMLDECSPSQFRQPKSVAWQATSAEARRAAWRVASGVSGGQQRWSQRRGELLGEWMRRAASKRQRRAAGKRRRQGGRKCFQDVGIEPETEASNVSICKLPWSAEAILVGFQHYLVVIGSIVIIISTIIVPLMGRGNAEKAEVINTFLFVAGINTLLQTAFGTRLPVVTGPSYAFSIPIISIALSRRFSDYVEPHERFKQIMRAIQGALIVSSFFQMVVGFFGFWRIFARFLSPLAAVPFVTLTGVGLFVHGFPQLAKCIEVGLPELIILIVLSRYIPSVLKSNKVIFVRYAVVLSVVIVWVYADILNVAGAYNRRSVKTQLSCRTDCSGLISAASWRAIQLIRVPYPFQWGRPTFNAGDAFAMMASGFVAIVESTGTYIAAARYGSATHVPPSVLSRGVGWQGIGTFLDGIFGAGSGSIASVENAGLLGLTQIGSRRVVQISAGFMIFFSDLGKFGAVIASIPLPIVAALYWVLFAYVVLSSSIFLLLLFILHSPSMDEVTKQWEKLTLTDLEGEECALKKDVVDGSFAVVARFLTKRKINLEAVARTFQVAWRADGDFEFRDLGNNRALIVFTDEVDMNRVILQSPWSFDKYLMAFHKLGENECINSVSCDKAYFWVQISNLPSRHMTKENGERIGSTLGEVNSVDSPNGGRAWGTYVQVRVNMDITKPLCRGRMVHLGASDRRWVSFQYERLPIYCYWCGKLDHDEKDCRIWIPSNGSLSWDAQQYGPWLQASSDRLQKPQVVRVRGRDTQKGDRGSAKSASVRSTETVQGQNTMGPMVPICNQDPVFSGNIAPFDFSLQFKKNSIPADFEAQIREIDKELERKVLKEPYSAEGVLVFLALQSNVLGSKSNGADVTPLCGPTQFGPLIEVDKATPVFVLGSGDVTSEALNPTRRNIQGTTAKHVSKEVVMGDQNDDTRRKLDDIENTKEAKTLVAKRSKLEDAVYLGKVFKEQFGLAEIVQAEAPSLVFLMETKLPLRAKNRMSNIKNFLGLTQGLVVPSEEKSGGLALLWKPNVKVDVQSSSRWHIDAVIDSGGSNGKWRLRGFYGNLDTRGRPDSWARLSQLVAERIDRAFATTEWLNMFPGARLHHLASSAFDHCCLMLRTNQRFQWRKMKKLVRFESMWLKDGRCGDIVKESWAEGELMGRGNIFSSCKISGDVKHLRGMQIEGKGQSLVGFGGANVETKANNRKQRNTILGVMDESENWHENEEKIAEIITEYYQKLFTTSQPVICPEFLDAIQTSVTPQMNHMLTKVFTATKVKKALDQMYPLKSPGPDGRNPSYVWRCLLAAQSIVNQGMRWQVGDGKNIRIWKDKWIPTPSTYRVISPRTLLPEEATADILIDADHGTRRADLVRELFLDFEAENILSIPLSTRMPRDKLVWAGTANGQFTVKSAYWLAMSMSRGAQEAVWAACGLVVDRDRAFVDLLWKLRSDSGPAGVNFTHFMAIAWNIWRNRNGVCHGEASKTVQKMILEATQLVTEYQALQDCPISTNNTLPTQWSPPVSGVFKANADGAVFNDLSSVGIGLVLRDDNGHVAGALSQKIYAPLGPLGAKAKAMEATMLFARDMGIQDIEFEGGFTTSLQFFEGVFFSPT</sequence>
<keyword evidence="3 7" id="KW-0812">Transmembrane</keyword>
<dbReference type="GO" id="GO:0004523">
    <property type="term" value="F:RNA-DNA hybrid ribonuclease activity"/>
    <property type="evidence" value="ECO:0007669"/>
    <property type="project" value="InterPro"/>
</dbReference>
<feature type="compositionally biased region" description="Basic and acidic residues" evidence="6">
    <location>
        <begin position="803"/>
        <end position="814"/>
    </location>
</feature>
<evidence type="ECO:0000256" key="6">
    <source>
        <dbReference type="SAM" id="MobiDB-lite"/>
    </source>
</evidence>
<comment type="subcellular location">
    <subcellularLocation>
        <location evidence="1">Membrane</location>
        <topology evidence="1">Multi-pass membrane protein</topology>
    </subcellularLocation>
</comment>
<evidence type="ECO:0000256" key="7">
    <source>
        <dbReference type="SAM" id="Phobius"/>
    </source>
</evidence>
<evidence type="ECO:0000256" key="5">
    <source>
        <dbReference type="ARBA" id="ARBA00023136"/>
    </source>
</evidence>
<proteinExistence type="inferred from homology"/>
<keyword evidence="5 7" id="KW-0472">Membrane</keyword>
<dbReference type="GO" id="GO:0016020">
    <property type="term" value="C:membrane"/>
    <property type="evidence" value="ECO:0007669"/>
    <property type="project" value="UniProtKB-SubCell"/>
</dbReference>
<reference evidence="11 12" key="1">
    <citation type="submission" date="2024-01" db="EMBL/GenBank/DDBJ databases">
        <title>A telomere-to-telomere, gap-free genome of sweet tea (Lithocarpus litseifolius).</title>
        <authorList>
            <person name="Zhou J."/>
        </authorList>
    </citation>
    <scope>NUCLEOTIDE SEQUENCE [LARGE SCALE GENOMIC DNA]</scope>
    <source>
        <strain evidence="11">Zhou-2022a</strain>
        <tissue evidence="11">Leaf</tissue>
    </source>
</reference>
<evidence type="ECO:0000259" key="8">
    <source>
        <dbReference type="Pfam" id="PF13456"/>
    </source>
</evidence>
<dbReference type="InterPro" id="IPR036691">
    <property type="entry name" value="Endo/exonu/phosph_ase_sf"/>
</dbReference>
<evidence type="ECO:0000259" key="10">
    <source>
        <dbReference type="Pfam" id="PF14392"/>
    </source>
</evidence>
<evidence type="ECO:0000256" key="3">
    <source>
        <dbReference type="ARBA" id="ARBA00022692"/>
    </source>
</evidence>
<keyword evidence="12" id="KW-1185">Reference proteome</keyword>
<evidence type="ECO:0000313" key="11">
    <source>
        <dbReference type="EMBL" id="KAL0000259.1"/>
    </source>
</evidence>
<dbReference type="GO" id="GO:0003676">
    <property type="term" value="F:nucleic acid binding"/>
    <property type="evidence" value="ECO:0007669"/>
    <property type="project" value="InterPro"/>
</dbReference>
<evidence type="ECO:0000256" key="2">
    <source>
        <dbReference type="ARBA" id="ARBA00008821"/>
    </source>
</evidence>
<comment type="similarity">
    <text evidence="2">Belongs to the nucleobase:cation symporter-2 (NCS2) (TC 2.A.40) family.</text>
</comment>
<feature type="region of interest" description="Disordered" evidence="6">
    <location>
        <begin position="1"/>
        <end position="21"/>
    </location>
</feature>
<feature type="transmembrane region" description="Helical" evidence="7">
    <location>
        <begin position="197"/>
        <end position="215"/>
    </location>
</feature>
<organism evidence="11 12">
    <name type="scientific">Lithocarpus litseifolius</name>
    <dbReference type="NCBI Taxonomy" id="425828"/>
    <lineage>
        <taxon>Eukaryota</taxon>
        <taxon>Viridiplantae</taxon>
        <taxon>Streptophyta</taxon>
        <taxon>Embryophyta</taxon>
        <taxon>Tracheophyta</taxon>
        <taxon>Spermatophyta</taxon>
        <taxon>Magnoliopsida</taxon>
        <taxon>eudicotyledons</taxon>
        <taxon>Gunneridae</taxon>
        <taxon>Pentapetalae</taxon>
        <taxon>rosids</taxon>
        <taxon>fabids</taxon>
        <taxon>Fagales</taxon>
        <taxon>Fagaceae</taxon>
        <taxon>Lithocarpus</taxon>
    </lineage>
</organism>
<dbReference type="GO" id="GO:0022857">
    <property type="term" value="F:transmembrane transporter activity"/>
    <property type="evidence" value="ECO:0007669"/>
    <property type="project" value="InterPro"/>
</dbReference>
<dbReference type="Pfam" id="PF14392">
    <property type="entry name" value="zf-CCHC_4"/>
    <property type="match status" value="1"/>
</dbReference>
<comment type="caution">
    <text evidence="11">The sequence shown here is derived from an EMBL/GenBank/DDBJ whole genome shotgun (WGS) entry which is preliminary data.</text>
</comment>
<evidence type="ECO:0000256" key="1">
    <source>
        <dbReference type="ARBA" id="ARBA00004141"/>
    </source>
</evidence>
<evidence type="ECO:0000313" key="12">
    <source>
        <dbReference type="Proteomes" id="UP001459277"/>
    </source>
</evidence>
<name>A0AAW2CR10_9ROSI</name>
<dbReference type="SUPFAM" id="SSF56219">
    <property type="entry name" value="DNase I-like"/>
    <property type="match status" value="1"/>
</dbReference>
<feature type="transmembrane region" description="Helical" evidence="7">
    <location>
        <begin position="258"/>
        <end position="279"/>
    </location>
</feature>
<protein>
    <submittedName>
        <fullName evidence="11">Uncharacterized protein</fullName>
    </submittedName>
</protein>
<feature type="transmembrane region" description="Helical" evidence="7">
    <location>
        <begin position="221"/>
        <end position="238"/>
    </location>
</feature>
<dbReference type="Proteomes" id="UP001459277">
    <property type="component" value="Unassembled WGS sequence"/>
</dbReference>
<dbReference type="InterPro" id="IPR006043">
    <property type="entry name" value="NCS2"/>
</dbReference>
<dbReference type="Pfam" id="PF13456">
    <property type="entry name" value="RVT_3"/>
    <property type="match status" value="1"/>
</dbReference>
<dbReference type="Pfam" id="PF14111">
    <property type="entry name" value="DUF4283"/>
    <property type="match status" value="1"/>
</dbReference>
<dbReference type="InterPro" id="IPR025558">
    <property type="entry name" value="DUF4283"/>
</dbReference>
<feature type="region of interest" description="Disordered" evidence="6">
    <location>
        <begin position="792"/>
        <end position="833"/>
    </location>
</feature>
<feature type="transmembrane region" description="Helical" evidence="7">
    <location>
        <begin position="285"/>
        <end position="304"/>
    </location>
</feature>